<evidence type="ECO:0000313" key="1">
    <source>
        <dbReference type="EMBL" id="KAJ1949343.1"/>
    </source>
</evidence>
<dbReference type="EMBL" id="JANBPW010000480">
    <property type="protein sequence ID" value="KAJ1949343.1"/>
    <property type="molecule type" value="Genomic_DNA"/>
</dbReference>
<name>A0ACC1JES9_9FUNG</name>
<keyword evidence="2" id="KW-1185">Reference proteome</keyword>
<protein>
    <submittedName>
        <fullName evidence="1">TTAGGG repeat binding factor</fullName>
    </submittedName>
</protein>
<proteinExistence type="predicted"/>
<evidence type="ECO:0000313" key="2">
    <source>
        <dbReference type="Proteomes" id="UP001150603"/>
    </source>
</evidence>
<gene>
    <name evidence="1" type="primary">TBF1</name>
    <name evidence="1" type="ORF">FBU59_001184</name>
</gene>
<organism evidence="1 2">
    <name type="scientific">Linderina macrospora</name>
    <dbReference type="NCBI Taxonomy" id="4868"/>
    <lineage>
        <taxon>Eukaryota</taxon>
        <taxon>Fungi</taxon>
        <taxon>Fungi incertae sedis</taxon>
        <taxon>Zoopagomycota</taxon>
        <taxon>Kickxellomycotina</taxon>
        <taxon>Kickxellomycetes</taxon>
        <taxon>Kickxellales</taxon>
        <taxon>Kickxellaceae</taxon>
        <taxon>Linderina</taxon>
    </lineage>
</organism>
<reference evidence="1" key="1">
    <citation type="submission" date="2022-07" db="EMBL/GenBank/DDBJ databases">
        <title>Phylogenomic reconstructions and comparative analyses of Kickxellomycotina fungi.</title>
        <authorList>
            <person name="Reynolds N.K."/>
            <person name="Stajich J.E."/>
            <person name="Barry K."/>
            <person name="Grigoriev I.V."/>
            <person name="Crous P."/>
            <person name="Smith M.E."/>
        </authorList>
    </citation>
    <scope>NUCLEOTIDE SEQUENCE</scope>
    <source>
        <strain evidence="1">NRRL 5244</strain>
    </source>
</reference>
<sequence>MTAKPATIPPKREHSRPTKRKPSRGSDSQKSAPAQQASESGLGSPKLDRFMSPKSMAKSLEENKYLMKPSSTRSKKISLKMSEDEPDDVSDNQDATGDEKQLPADDEEYTSSDIVDGDEDEDEDGDSDLSSSDESESENECATDDESSAAVDKALSEQQSLKSDESEEADDESEDVDEVATESREGGNMPADKDDESEVADEVAVDSDEESGEEPEAQSPYRRPADSMVYELTEPADDADDAMLEDARAARAYEPMPRSDSMAAVSDGEDIEGWSYDGLNTSMDLMVLDFMSARIIETAMRIFAAPPPRSSQDANAAKLQRQQFGFLAREHVQFRMHHFTQSLFLSNSDQPDNEPDVLRWIDSMKRVNLATFLLLVVEPQAAVEESVGDNVPDRRHVVQSHGMGAAALGFFENIVPSNRRNSTAFELLVELQTQQWVLGALNDARLQEIVGEQREVSDVFLAALLAVSEDSQGQEGSDVDQYRAILNQRLNKLSGSTLAGARTNFGQEVVRQQVVAFVQQCSDALPRPTLLSLEDLAQRAGMESSAESAAEESPVGESNMSNSIDGDFEVAIVKVAEEQDLASGSDAGMVPTWQLDHDAECGFLETRKVAMGIRQMSDDPHLDEVISRVEPIHIEPIDDGQLQSQQPKWSSSMLCELEQTRQKVNRTMPDPLPEMQRDLVGQGGQDQNQNHFGLGGDEDVDDIEDSDADGDNSEQNVSADQEPRYPLRNHQSQASRGRSSSPQANGRVLRKRSHPESPSGADMLETTTAGTVQQASKRSRVPDYRQLSHQIASSQFRGRRGIAAEDLSSVQEDLNPIGFTPSPRASPEPADSERPSDGSTESAVELAGDAPRAGVRQLRPLNLTKRGVVPPRQTRRTDHQAASESDSPSDSDSDNAAPQRGLKRSWGRKQSYRYWTEAEERCFEQAFSVFGRKWTRILKHHGKNGSVDRILQNRTTVNLKDKARDIRHKRLREGKPLGPFA</sequence>
<comment type="caution">
    <text evidence="1">The sequence shown here is derived from an EMBL/GenBank/DDBJ whole genome shotgun (WGS) entry which is preliminary data.</text>
</comment>
<accession>A0ACC1JES9</accession>
<dbReference type="Proteomes" id="UP001150603">
    <property type="component" value="Unassembled WGS sequence"/>
</dbReference>